<dbReference type="InterPro" id="IPR017941">
    <property type="entry name" value="Rieske_2Fe-2S"/>
</dbReference>
<dbReference type="InterPro" id="IPR016156">
    <property type="entry name" value="FAD/NAD-linked_Rdtase_dimer_sf"/>
</dbReference>
<dbReference type="GO" id="GO:0051537">
    <property type="term" value="F:2 iron, 2 sulfur cluster binding"/>
    <property type="evidence" value="ECO:0007669"/>
    <property type="project" value="UniProtKB-KW"/>
</dbReference>
<dbReference type="Gene3D" id="3.50.50.60">
    <property type="entry name" value="FAD/NAD(P)-binding domain"/>
    <property type="match status" value="2"/>
</dbReference>
<dbReference type="Gene3D" id="2.102.10.10">
    <property type="entry name" value="Rieske [2Fe-2S] iron-sulphur domain"/>
    <property type="match status" value="1"/>
</dbReference>
<reference evidence="11 12" key="1">
    <citation type="submission" date="2019-03" db="EMBL/GenBank/DDBJ databases">
        <title>Rhodosporidium diobovatum UCD-FST 08-225 genome sequencing, assembly, and annotation.</title>
        <authorList>
            <person name="Fakankun I.U."/>
            <person name="Fristensky B."/>
            <person name="Levin D.B."/>
        </authorList>
    </citation>
    <scope>NUCLEOTIDE SEQUENCE [LARGE SCALE GENOMIC DNA]</scope>
    <source>
        <strain evidence="11 12">UCD-FST 08-225</strain>
    </source>
</reference>
<keyword evidence="12" id="KW-1185">Reference proteome</keyword>
<dbReference type="PRINTS" id="PR00411">
    <property type="entry name" value="PNDRDTASEI"/>
</dbReference>
<keyword evidence="8" id="KW-0408">Iron</keyword>
<evidence type="ECO:0000256" key="6">
    <source>
        <dbReference type="ARBA" id="ARBA00022827"/>
    </source>
</evidence>
<name>A0A5C5FX73_9BASI</name>
<dbReference type="SUPFAM" id="SSF51905">
    <property type="entry name" value="FAD/NAD(P)-binding domain"/>
    <property type="match status" value="2"/>
</dbReference>
<evidence type="ECO:0000256" key="3">
    <source>
        <dbReference type="ARBA" id="ARBA00022630"/>
    </source>
</evidence>
<evidence type="ECO:0000313" key="12">
    <source>
        <dbReference type="Proteomes" id="UP000311382"/>
    </source>
</evidence>
<dbReference type="STRING" id="5288.A0A5C5FX73"/>
<protein>
    <recommendedName>
        <fullName evidence="10">Rieske domain-containing protein</fullName>
    </recommendedName>
</protein>
<organism evidence="11 12">
    <name type="scientific">Rhodotorula diobovata</name>
    <dbReference type="NCBI Taxonomy" id="5288"/>
    <lineage>
        <taxon>Eukaryota</taxon>
        <taxon>Fungi</taxon>
        <taxon>Dikarya</taxon>
        <taxon>Basidiomycota</taxon>
        <taxon>Pucciniomycotina</taxon>
        <taxon>Microbotryomycetes</taxon>
        <taxon>Sporidiobolales</taxon>
        <taxon>Sporidiobolaceae</taxon>
        <taxon>Rhodotorula</taxon>
    </lineage>
</organism>
<feature type="domain" description="Rieske" evidence="10">
    <location>
        <begin position="12"/>
        <end position="89"/>
    </location>
</feature>
<dbReference type="InterPro" id="IPR028202">
    <property type="entry name" value="Reductase_C"/>
</dbReference>
<evidence type="ECO:0000256" key="4">
    <source>
        <dbReference type="ARBA" id="ARBA00022714"/>
    </source>
</evidence>
<dbReference type="InterPro" id="IPR036922">
    <property type="entry name" value="Rieske_2Fe-2S_sf"/>
</dbReference>
<sequence>MKEIPFPSEDSESKILLTKVKGQYFANSNKCTHYGAPLVKGVLTESGRITCPWHGACFNVCSNGDIEDAPGLNSLQAFKVETDGSSVYVYADEATVANSREPTAPSVEIQSAPKHANVLIIGGGAGAAHAVEALREEGYTGSIRVVSKEPHLPGDRTKISKALISDPNKLLLRSQAFYDKLKAQFILDTEATKLDFASATVELSNGEQATYDNLILATGAFPTKLPLDGVDLANIFTVRGVKDAEAINAAVGSPEKDDDKKNVVIVGSSFIGMEVALALADKAKLTVVGMEDAPFSKILGEPIGNGIRKFHESKGTKFILPAQLSHFTASEQDKSRVGAVHLKDGTVLPADAVVIGAGVKPATDLLKAAGLSLEKNASVKTDDVLEVEQLKGKHKGRVFALGDIATFDTPRGPNYVQHWNVASNHGRAIAHHIATDKREPFDKVAIFWSAQGQQLRYAGTTKASEWDDMHVAGNPDELKFVSYYFKGDQVVAAASMQSDPVVAHISELMRLDKMLSKQEIKDGKSPLDVKLA</sequence>
<dbReference type="PRINTS" id="PR00368">
    <property type="entry name" value="FADPNR"/>
</dbReference>
<dbReference type="PANTHER" id="PTHR43557">
    <property type="entry name" value="APOPTOSIS-INDUCING FACTOR 1"/>
    <property type="match status" value="1"/>
</dbReference>
<evidence type="ECO:0000256" key="1">
    <source>
        <dbReference type="ARBA" id="ARBA00001974"/>
    </source>
</evidence>
<evidence type="ECO:0000256" key="5">
    <source>
        <dbReference type="ARBA" id="ARBA00022723"/>
    </source>
</evidence>
<dbReference type="PANTHER" id="PTHR43557:SF2">
    <property type="entry name" value="RIESKE DOMAIN-CONTAINING PROTEIN-RELATED"/>
    <property type="match status" value="1"/>
</dbReference>
<keyword evidence="4" id="KW-0001">2Fe-2S</keyword>
<dbReference type="Pfam" id="PF07992">
    <property type="entry name" value="Pyr_redox_2"/>
    <property type="match status" value="1"/>
</dbReference>
<keyword evidence="3" id="KW-0285">Flavoprotein</keyword>
<dbReference type="AlphaFoldDB" id="A0A5C5FX73"/>
<keyword evidence="7" id="KW-0560">Oxidoreductase</keyword>
<gene>
    <name evidence="11" type="ORF">DMC30DRAFT_411666</name>
</gene>
<dbReference type="InterPro" id="IPR023753">
    <property type="entry name" value="FAD/NAD-binding_dom"/>
</dbReference>
<keyword evidence="5" id="KW-0479">Metal-binding</keyword>
<evidence type="ECO:0000313" key="11">
    <source>
        <dbReference type="EMBL" id="TNY20584.1"/>
    </source>
</evidence>
<dbReference type="GO" id="GO:0046872">
    <property type="term" value="F:metal ion binding"/>
    <property type="evidence" value="ECO:0007669"/>
    <property type="project" value="UniProtKB-KW"/>
</dbReference>
<dbReference type="Pfam" id="PF14759">
    <property type="entry name" value="Reductase_C"/>
    <property type="match status" value="1"/>
</dbReference>
<evidence type="ECO:0000256" key="9">
    <source>
        <dbReference type="ARBA" id="ARBA00023014"/>
    </source>
</evidence>
<accession>A0A5C5FX73</accession>
<evidence type="ECO:0000256" key="7">
    <source>
        <dbReference type="ARBA" id="ARBA00023002"/>
    </source>
</evidence>
<comment type="cofactor">
    <cofactor evidence="1">
        <name>FAD</name>
        <dbReference type="ChEBI" id="CHEBI:57692"/>
    </cofactor>
</comment>
<dbReference type="InterPro" id="IPR036188">
    <property type="entry name" value="FAD/NAD-bd_sf"/>
</dbReference>
<evidence type="ECO:0000259" key="10">
    <source>
        <dbReference type="PROSITE" id="PS51296"/>
    </source>
</evidence>
<comment type="caution">
    <text evidence="11">The sequence shown here is derived from an EMBL/GenBank/DDBJ whole genome shotgun (WGS) entry which is preliminary data.</text>
</comment>
<dbReference type="Gene3D" id="3.30.390.30">
    <property type="match status" value="1"/>
</dbReference>
<dbReference type="Proteomes" id="UP000311382">
    <property type="component" value="Unassembled WGS sequence"/>
</dbReference>
<dbReference type="OrthoDB" id="6029at2759"/>
<dbReference type="GO" id="GO:0005737">
    <property type="term" value="C:cytoplasm"/>
    <property type="evidence" value="ECO:0007669"/>
    <property type="project" value="TreeGrafter"/>
</dbReference>
<evidence type="ECO:0000256" key="2">
    <source>
        <dbReference type="ARBA" id="ARBA00006442"/>
    </source>
</evidence>
<dbReference type="InterPro" id="IPR050446">
    <property type="entry name" value="FAD-oxidoreductase/Apoptosis"/>
</dbReference>
<dbReference type="SUPFAM" id="SSF50022">
    <property type="entry name" value="ISP domain"/>
    <property type="match status" value="1"/>
</dbReference>
<dbReference type="SUPFAM" id="SSF55424">
    <property type="entry name" value="FAD/NAD-linked reductases, dimerisation (C-terminal) domain"/>
    <property type="match status" value="1"/>
</dbReference>
<dbReference type="Pfam" id="PF00355">
    <property type="entry name" value="Rieske"/>
    <property type="match status" value="1"/>
</dbReference>
<keyword evidence="9" id="KW-0411">Iron-sulfur</keyword>
<proteinExistence type="inferred from homology"/>
<dbReference type="PROSITE" id="PS51296">
    <property type="entry name" value="RIESKE"/>
    <property type="match status" value="1"/>
</dbReference>
<keyword evidence="6" id="KW-0274">FAD</keyword>
<dbReference type="EMBL" id="SOZI01000063">
    <property type="protein sequence ID" value="TNY20584.1"/>
    <property type="molecule type" value="Genomic_DNA"/>
</dbReference>
<comment type="similarity">
    <text evidence="2">Belongs to the FAD-dependent oxidoreductase family.</text>
</comment>
<evidence type="ECO:0000256" key="8">
    <source>
        <dbReference type="ARBA" id="ARBA00023004"/>
    </source>
</evidence>
<dbReference type="GO" id="GO:0016651">
    <property type="term" value="F:oxidoreductase activity, acting on NAD(P)H"/>
    <property type="evidence" value="ECO:0007669"/>
    <property type="project" value="TreeGrafter"/>
</dbReference>